<feature type="compositionally biased region" description="Low complexity" evidence="1">
    <location>
        <begin position="261"/>
        <end position="272"/>
    </location>
</feature>
<protein>
    <submittedName>
        <fullName evidence="2">Uncharacterized protein</fullName>
    </submittedName>
</protein>
<organism evidence="2 3">
    <name type="scientific">Trichomalopsis sarcophagae</name>
    <dbReference type="NCBI Taxonomy" id="543379"/>
    <lineage>
        <taxon>Eukaryota</taxon>
        <taxon>Metazoa</taxon>
        <taxon>Ecdysozoa</taxon>
        <taxon>Arthropoda</taxon>
        <taxon>Hexapoda</taxon>
        <taxon>Insecta</taxon>
        <taxon>Pterygota</taxon>
        <taxon>Neoptera</taxon>
        <taxon>Endopterygota</taxon>
        <taxon>Hymenoptera</taxon>
        <taxon>Apocrita</taxon>
        <taxon>Proctotrupomorpha</taxon>
        <taxon>Chalcidoidea</taxon>
        <taxon>Pteromalidae</taxon>
        <taxon>Pteromalinae</taxon>
        <taxon>Trichomalopsis</taxon>
    </lineage>
</organism>
<sequence>MDENMDKGFEKLTDRPNTSAIETEIFEDVYEEMHASTVKTEILEDDQLDLGLSALKTEASDDAPQEFYFCAVKMDGLEDDELKKQSQYQLEQERLMRKRQRTAERQRRYKARQKMYAEKLEAIVASAQKDCSEFETRENSQTGWANSYLIEQLEKINLKRKKAAERQKRFRESRKQKEEHLQATITTTDENSLTDITHLSAESTVKSKVSANIDYVEDSQIYRAEQELDKLMEKRKKNRESQHRCRRAKKLKEITAYANPSSQSSTDESQNSIEKIGPVDVHQKGSHKILRKVYKKVPVFKKDLSSAQRVTKTGVSTTNVDRLESETQRNLQKDEPQKFYITQIKLGNVCHLKENDVRPDKERFYIKQIKLGNVCNQSKKNVQSEEERENNAKQNLLNFLAAQASNDPNQVLAEQWEM</sequence>
<proteinExistence type="predicted"/>
<dbReference type="Proteomes" id="UP000215335">
    <property type="component" value="Unassembled WGS sequence"/>
</dbReference>
<keyword evidence="3" id="KW-1185">Reference proteome</keyword>
<comment type="caution">
    <text evidence="2">The sequence shown here is derived from an EMBL/GenBank/DDBJ whole genome shotgun (WGS) entry which is preliminary data.</text>
</comment>
<name>A0A232EVG9_9HYME</name>
<gene>
    <name evidence="2" type="ORF">TSAR_006398</name>
</gene>
<accession>A0A232EVG9</accession>
<feature type="compositionally biased region" description="Basic residues" evidence="1">
    <location>
        <begin position="233"/>
        <end position="250"/>
    </location>
</feature>
<evidence type="ECO:0000313" key="2">
    <source>
        <dbReference type="EMBL" id="OXU22352.1"/>
    </source>
</evidence>
<evidence type="ECO:0000313" key="3">
    <source>
        <dbReference type="Proteomes" id="UP000215335"/>
    </source>
</evidence>
<feature type="region of interest" description="Disordered" evidence="1">
    <location>
        <begin position="233"/>
        <end position="272"/>
    </location>
</feature>
<dbReference type="AlphaFoldDB" id="A0A232EVG9"/>
<dbReference type="EMBL" id="NNAY01001996">
    <property type="protein sequence ID" value="OXU22352.1"/>
    <property type="molecule type" value="Genomic_DNA"/>
</dbReference>
<evidence type="ECO:0000256" key="1">
    <source>
        <dbReference type="SAM" id="MobiDB-lite"/>
    </source>
</evidence>
<reference evidence="2 3" key="1">
    <citation type="journal article" date="2017" name="Curr. Biol.">
        <title>The Evolution of Venom by Co-option of Single-Copy Genes.</title>
        <authorList>
            <person name="Martinson E.O."/>
            <person name="Mrinalini"/>
            <person name="Kelkar Y.D."/>
            <person name="Chang C.H."/>
            <person name="Werren J.H."/>
        </authorList>
    </citation>
    <scope>NUCLEOTIDE SEQUENCE [LARGE SCALE GENOMIC DNA]</scope>
    <source>
        <strain evidence="2 3">Alberta</strain>
        <tissue evidence="2">Whole body</tissue>
    </source>
</reference>